<reference evidence="1 2" key="1">
    <citation type="journal article" date="2023" name="Insect Mol. Biol.">
        <title>Genome sequencing provides insights into the evolution of gene families encoding plant cell wall-degrading enzymes in longhorned beetles.</title>
        <authorList>
            <person name="Shin N.R."/>
            <person name="Okamura Y."/>
            <person name="Kirsch R."/>
            <person name="Pauchet Y."/>
        </authorList>
    </citation>
    <scope>NUCLEOTIDE SEQUENCE [LARGE SCALE GENOMIC DNA]</scope>
    <source>
        <strain evidence="1">EAD_L_NR</strain>
    </source>
</reference>
<evidence type="ECO:0000313" key="2">
    <source>
        <dbReference type="Proteomes" id="UP001159042"/>
    </source>
</evidence>
<proteinExistence type="predicted"/>
<dbReference type="AlphaFoldDB" id="A0AAV8VLB9"/>
<organism evidence="1 2">
    <name type="scientific">Exocentrus adspersus</name>
    <dbReference type="NCBI Taxonomy" id="1586481"/>
    <lineage>
        <taxon>Eukaryota</taxon>
        <taxon>Metazoa</taxon>
        <taxon>Ecdysozoa</taxon>
        <taxon>Arthropoda</taxon>
        <taxon>Hexapoda</taxon>
        <taxon>Insecta</taxon>
        <taxon>Pterygota</taxon>
        <taxon>Neoptera</taxon>
        <taxon>Endopterygota</taxon>
        <taxon>Coleoptera</taxon>
        <taxon>Polyphaga</taxon>
        <taxon>Cucujiformia</taxon>
        <taxon>Chrysomeloidea</taxon>
        <taxon>Cerambycidae</taxon>
        <taxon>Lamiinae</taxon>
        <taxon>Acanthocinini</taxon>
        <taxon>Exocentrus</taxon>
    </lineage>
</organism>
<name>A0AAV8VLB9_9CUCU</name>
<dbReference type="Proteomes" id="UP001159042">
    <property type="component" value="Unassembled WGS sequence"/>
</dbReference>
<comment type="caution">
    <text evidence="1">The sequence shown here is derived from an EMBL/GenBank/DDBJ whole genome shotgun (WGS) entry which is preliminary data.</text>
</comment>
<gene>
    <name evidence="1" type="ORF">NQ315_016078</name>
</gene>
<protein>
    <submittedName>
        <fullName evidence="1">Uncharacterized protein</fullName>
    </submittedName>
</protein>
<keyword evidence="2" id="KW-1185">Reference proteome</keyword>
<accession>A0AAV8VLB9</accession>
<dbReference type="EMBL" id="JANEYG010000061">
    <property type="protein sequence ID" value="KAJ8914924.1"/>
    <property type="molecule type" value="Genomic_DNA"/>
</dbReference>
<sequence length="362" mass="41676">MITTVISRTHTPLGIDKADAATFELFICAVQSNNEVPVIRNCINPPPFYIHDLSKVNISWEEPYIYDNSQSVQMSQRTRRILQEWDVPPHSKVEEDINTRDTRECDAPHFSEVEEATNKRQGTVAPIDDETVTHQSVLQNVYVTNIDKEFNQVVVNRHSLEPVLILPDPDVNFDFLIENKTGDNDSDGEETINFEEATTSLQCTEDPVFNSSESFQGNPLNYNNPQERHQSHSFTLVLIDILILRIMHIHSNKMDLTKVNEMSLLAFKHTIPLRNLKIDEKYRILGIKWIIGGKYDDSLTVELEEVQTFLPKQLISKLIDHLEDFATEQYSLSIVNRGEKNFEKGNLSKTSIIEFIKDIYQQ</sequence>
<evidence type="ECO:0000313" key="1">
    <source>
        <dbReference type="EMBL" id="KAJ8914924.1"/>
    </source>
</evidence>